<sequence>MGHFCTICQRTWPTRSSFYAHLRRLHRNPRPNANVHYEYHHKLNALPCDRDGHFLDDGAPPPPHPARLQTDWSPFENRPAFQFAEFAFEKSHTSTQDLNEQLRLWEAYNILKGNEGTMYDSMKDVLSTIDDISLGDLPWSSFHVRYTGPIDEDSPSWKRHVYTVHTRDTLAVQANFLKNQDFAGAFDYRPFRAYTQGGSRQWSNLMSGQWAWKQADEIAKDPNTHGSMLCPVILGADKTTVSVATGHQEFHPVYMSSGNLHNNGHFRRTIFEIGPFIADYPEQVVLAGIVSGWCPKCFAQDLSEPDRPRFRAFTEHLLVLEDDETLWNAFGIDADITPFTSNFPRADICELLSPDLLHQLIKGTFKDHLITWIEQFIAKTNSLANAQRIMSDIDRRITTVPNFPGLRRFPEGRGFNQWTGNDSKALMKVIIPAVVGHLPSDMIRCLVAFMDFCYLARRPSHTLEDFARMEDSLRRFHQYRAVFATHGIHSDRFSLPRQHALSHYVPSIKLFGSPNGLCSSITESKHITAVKKPWRASNRHNSLKQILDTNVRMSKISAARIDFGHRGMLKGDVLTAALIELGIAADLDEWSPG</sequence>
<evidence type="ECO:0000313" key="4">
    <source>
        <dbReference type="Proteomes" id="UP001212997"/>
    </source>
</evidence>
<keyword evidence="1" id="KW-0863">Zinc-finger</keyword>
<evidence type="ECO:0000259" key="2">
    <source>
        <dbReference type="PROSITE" id="PS50157"/>
    </source>
</evidence>
<evidence type="ECO:0000313" key="3">
    <source>
        <dbReference type="EMBL" id="KAJ3474038.1"/>
    </source>
</evidence>
<protein>
    <recommendedName>
        <fullName evidence="2">C2H2-type domain-containing protein</fullName>
    </recommendedName>
</protein>
<feature type="domain" description="C2H2-type" evidence="2">
    <location>
        <begin position="3"/>
        <end position="31"/>
    </location>
</feature>
<dbReference type="InterPro" id="IPR013087">
    <property type="entry name" value="Znf_C2H2_type"/>
</dbReference>
<dbReference type="EMBL" id="JANAWD010001170">
    <property type="protein sequence ID" value="KAJ3474038.1"/>
    <property type="molecule type" value="Genomic_DNA"/>
</dbReference>
<name>A0AAD5Y7C6_9APHY</name>
<organism evidence="3 4">
    <name type="scientific">Meripilus lineatus</name>
    <dbReference type="NCBI Taxonomy" id="2056292"/>
    <lineage>
        <taxon>Eukaryota</taxon>
        <taxon>Fungi</taxon>
        <taxon>Dikarya</taxon>
        <taxon>Basidiomycota</taxon>
        <taxon>Agaricomycotina</taxon>
        <taxon>Agaricomycetes</taxon>
        <taxon>Polyporales</taxon>
        <taxon>Meripilaceae</taxon>
        <taxon>Meripilus</taxon>
    </lineage>
</organism>
<comment type="caution">
    <text evidence="3">The sequence shown here is derived from an EMBL/GenBank/DDBJ whole genome shotgun (WGS) entry which is preliminary data.</text>
</comment>
<dbReference type="Pfam" id="PF18759">
    <property type="entry name" value="Plavaka"/>
    <property type="match status" value="1"/>
</dbReference>
<reference evidence="3" key="1">
    <citation type="submission" date="2022-07" db="EMBL/GenBank/DDBJ databases">
        <title>Genome Sequence of Physisporinus lineatus.</title>
        <authorList>
            <person name="Buettner E."/>
        </authorList>
    </citation>
    <scope>NUCLEOTIDE SEQUENCE</scope>
    <source>
        <strain evidence="3">VT162</strain>
    </source>
</reference>
<dbReference type="GO" id="GO:0008270">
    <property type="term" value="F:zinc ion binding"/>
    <property type="evidence" value="ECO:0007669"/>
    <property type="project" value="UniProtKB-KW"/>
</dbReference>
<keyword evidence="1" id="KW-0862">Zinc</keyword>
<evidence type="ECO:0000256" key="1">
    <source>
        <dbReference type="PROSITE-ProRule" id="PRU00042"/>
    </source>
</evidence>
<proteinExistence type="predicted"/>
<gene>
    <name evidence="3" type="ORF">NLI96_g12683</name>
</gene>
<dbReference type="Proteomes" id="UP001212997">
    <property type="component" value="Unassembled WGS sequence"/>
</dbReference>
<dbReference type="PROSITE" id="PS50157">
    <property type="entry name" value="ZINC_FINGER_C2H2_2"/>
    <property type="match status" value="1"/>
</dbReference>
<dbReference type="AlphaFoldDB" id="A0AAD5Y7C6"/>
<accession>A0AAD5Y7C6</accession>
<dbReference type="InterPro" id="IPR041078">
    <property type="entry name" value="Plavaka"/>
</dbReference>
<keyword evidence="4" id="KW-1185">Reference proteome</keyword>
<dbReference type="PROSITE" id="PS00028">
    <property type="entry name" value="ZINC_FINGER_C2H2_1"/>
    <property type="match status" value="1"/>
</dbReference>
<keyword evidence="1" id="KW-0479">Metal-binding</keyword>